<dbReference type="Gene3D" id="1.10.287.70">
    <property type="match status" value="1"/>
</dbReference>
<comment type="subcellular location">
    <subcellularLocation>
        <location evidence="1">Cell membrane</location>
        <topology evidence="1">Multi-pass membrane protein</topology>
    </subcellularLocation>
</comment>
<evidence type="ECO:0008006" key="11">
    <source>
        <dbReference type="Google" id="ProtNLM"/>
    </source>
</evidence>
<keyword evidence="7" id="KW-0325">Glycoprotein</keyword>
<evidence type="ECO:0000256" key="1">
    <source>
        <dbReference type="ARBA" id="ARBA00004651"/>
    </source>
</evidence>
<feature type="transmembrane region" description="Helical" evidence="8">
    <location>
        <begin position="530"/>
        <end position="547"/>
    </location>
</feature>
<keyword evidence="3 8" id="KW-0812">Transmembrane</keyword>
<reference evidence="9" key="1">
    <citation type="submission" date="2022-01" db="EMBL/GenBank/DDBJ databases">
        <authorList>
            <person name="King R."/>
        </authorList>
    </citation>
    <scope>NUCLEOTIDE SEQUENCE</scope>
</reference>
<dbReference type="GO" id="GO:0005886">
    <property type="term" value="C:plasma membrane"/>
    <property type="evidence" value="ECO:0007669"/>
    <property type="project" value="UniProtKB-SubCell"/>
</dbReference>
<feature type="transmembrane region" description="Helical" evidence="8">
    <location>
        <begin position="278"/>
        <end position="296"/>
    </location>
</feature>
<evidence type="ECO:0000256" key="3">
    <source>
        <dbReference type="ARBA" id="ARBA00022692"/>
    </source>
</evidence>
<dbReference type="PANTHER" id="PTHR42643">
    <property type="entry name" value="IONOTROPIC RECEPTOR 20A-RELATED"/>
    <property type="match status" value="1"/>
</dbReference>
<keyword evidence="10" id="KW-1185">Reference proteome</keyword>
<evidence type="ECO:0000256" key="8">
    <source>
        <dbReference type="SAM" id="Phobius"/>
    </source>
</evidence>
<gene>
    <name evidence="9" type="ORF">CHIRRI_LOCUS9383</name>
</gene>
<evidence type="ECO:0000313" key="9">
    <source>
        <dbReference type="EMBL" id="CAG9806528.1"/>
    </source>
</evidence>
<dbReference type="EMBL" id="OU895879">
    <property type="protein sequence ID" value="CAG9806528.1"/>
    <property type="molecule type" value="Genomic_DNA"/>
</dbReference>
<dbReference type="InterPro" id="IPR052192">
    <property type="entry name" value="Insect_Ionotropic_Sensory_Rcpt"/>
</dbReference>
<name>A0A9N9RZI7_9DIPT</name>
<proteinExistence type="predicted"/>
<keyword evidence="5 8" id="KW-0472">Membrane</keyword>
<dbReference type="AlphaFoldDB" id="A0A9N9RZI7"/>
<keyword evidence="6" id="KW-0675">Receptor</keyword>
<evidence type="ECO:0000256" key="5">
    <source>
        <dbReference type="ARBA" id="ARBA00023136"/>
    </source>
</evidence>
<protein>
    <recommendedName>
        <fullName evidence="11">Ionotropic receptor</fullName>
    </recommendedName>
</protein>
<dbReference type="PANTHER" id="PTHR42643:SF30">
    <property type="entry name" value="IONOTROPIC RECEPTOR 40A-RELATED"/>
    <property type="match status" value="1"/>
</dbReference>
<evidence type="ECO:0000256" key="6">
    <source>
        <dbReference type="ARBA" id="ARBA00023170"/>
    </source>
</evidence>
<evidence type="ECO:0000256" key="2">
    <source>
        <dbReference type="ARBA" id="ARBA00022475"/>
    </source>
</evidence>
<keyword evidence="2" id="KW-1003">Cell membrane</keyword>
<evidence type="ECO:0000256" key="7">
    <source>
        <dbReference type="ARBA" id="ARBA00023180"/>
    </source>
</evidence>
<dbReference type="OrthoDB" id="6506757at2759"/>
<feature type="transmembrane region" description="Helical" evidence="8">
    <location>
        <begin position="251"/>
        <end position="271"/>
    </location>
</feature>
<organism evidence="9 10">
    <name type="scientific">Chironomus riparius</name>
    <dbReference type="NCBI Taxonomy" id="315576"/>
    <lineage>
        <taxon>Eukaryota</taxon>
        <taxon>Metazoa</taxon>
        <taxon>Ecdysozoa</taxon>
        <taxon>Arthropoda</taxon>
        <taxon>Hexapoda</taxon>
        <taxon>Insecta</taxon>
        <taxon>Pterygota</taxon>
        <taxon>Neoptera</taxon>
        <taxon>Endopterygota</taxon>
        <taxon>Diptera</taxon>
        <taxon>Nematocera</taxon>
        <taxon>Chironomoidea</taxon>
        <taxon>Chironomidae</taxon>
        <taxon>Chironominae</taxon>
        <taxon>Chironomus</taxon>
    </lineage>
</organism>
<keyword evidence="4 8" id="KW-1133">Transmembrane helix</keyword>
<accession>A0A9N9RZI7</accession>
<feature type="transmembrane region" description="Helical" evidence="8">
    <location>
        <begin position="308"/>
        <end position="327"/>
    </location>
</feature>
<evidence type="ECO:0000256" key="4">
    <source>
        <dbReference type="ARBA" id="ARBA00022989"/>
    </source>
</evidence>
<feature type="transmembrane region" description="Helical" evidence="8">
    <location>
        <begin position="498"/>
        <end position="518"/>
    </location>
</feature>
<sequence length="551" mass="63207">MVLSIPSCIVCKIAPEQEPKPVISQPVVDIIDALFVKNDIPFDIIIYGGFSDQTLDIFDQLPSLAGMNLYIALYQYFLIRSQNGLELVTFEWYTDKVCNVPMIIPINTFDTNLMKWKNELKIPGKFRQFYGCMLTIGVAVGRMHVDLDVSNNLVGPPIDLFKAMASVGNFTINHQHIQKPDGLCMQPIAQNGQTLDIQVYFQMPRVAFSRFTDVMHLTTVFLGESVTFLLTEPEAYSSYEKLVLPFDTLTWIFSIAVFLGAFVCIFIINLISPTMQNLFYGEHVTSPALNVIGIYFGSSQISLPFRNFPRIILVTFIMFCLVLRTAYQGVLFEMVAGDIRKPLPKTVDDLYKMNYTITIGDDLEESMEETIPEDRRPNVIVMNIADQEIEIMHNISNSALKFAHCSYEKMLQCYQNHFPESGGFLKEHLYSFITGFMLYHFHFLFELTDETVQALLTGGILQHSFEMEDFKANHEVHSMAMNIRSMTEKSKVMTMDDLSYGFTLWMFSCLITFIVFLVEMTTFYLGFGPFIYYFKCFVNLVVLKICTNRIR</sequence>
<reference evidence="9" key="2">
    <citation type="submission" date="2022-10" db="EMBL/GenBank/DDBJ databases">
        <authorList>
            <consortium name="ENA_rothamsted_submissions"/>
            <consortium name="culmorum"/>
            <person name="King R."/>
        </authorList>
    </citation>
    <scope>NUCLEOTIDE SEQUENCE</scope>
</reference>
<evidence type="ECO:0000313" key="10">
    <source>
        <dbReference type="Proteomes" id="UP001153620"/>
    </source>
</evidence>
<dbReference type="Proteomes" id="UP001153620">
    <property type="component" value="Chromosome 3"/>
</dbReference>